<feature type="domain" description="VWFA" evidence="3">
    <location>
        <begin position="364"/>
        <end position="566"/>
    </location>
</feature>
<accession>A0A7W7CTF2</accession>
<gene>
    <name evidence="4" type="ORF">BKA14_004497</name>
</gene>
<evidence type="ECO:0000313" key="5">
    <source>
        <dbReference type="Proteomes" id="UP000542742"/>
    </source>
</evidence>
<dbReference type="Gene3D" id="3.40.50.410">
    <property type="entry name" value="von Willebrand factor, type A domain"/>
    <property type="match status" value="1"/>
</dbReference>
<dbReference type="Pfam" id="PF13531">
    <property type="entry name" value="SBP_bac_11"/>
    <property type="match status" value="1"/>
</dbReference>
<evidence type="ECO:0000256" key="1">
    <source>
        <dbReference type="SAM" id="MobiDB-lite"/>
    </source>
</evidence>
<protein>
    <submittedName>
        <fullName evidence="4">Mg-chelatase subunit ChlD</fullName>
    </submittedName>
</protein>
<keyword evidence="2" id="KW-0812">Transmembrane</keyword>
<dbReference type="Proteomes" id="UP000542742">
    <property type="component" value="Unassembled WGS sequence"/>
</dbReference>
<dbReference type="SMART" id="SM00327">
    <property type="entry name" value="VWA"/>
    <property type="match status" value="1"/>
</dbReference>
<dbReference type="InterPro" id="IPR036465">
    <property type="entry name" value="vWFA_dom_sf"/>
</dbReference>
<feature type="compositionally biased region" description="Polar residues" evidence="1">
    <location>
        <begin position="1"/>
        <end position="11"/>
    </location>
</feature>
<feature type="region of interest" description="Disordered" evidence="1">
    <location>
        <begin position="1"/>
        <end position="23"/>
    </location>
</feature>
<evidence type="ECO:0000313" key="4">
    <source>
        <dbReference type="EMBL" id="MBB4694349.1"/>
    </source>
</evidence>
<dbReference type="RefSeq" id="WP_184952847.1">
    <property type="nucleotide sequence ID" value="NZ_BOMC01000038.1"/>
</dbReference>
<reference evidence="4 5" key="1">
    <citation type="submission" date="2020-08" db="EMBL/GenBank/DDBJ databases">
        <title>Sequencing the genomes of 1000 actinobacteria strains.</title>
        <authorList>
            <person name="Klenk H.-P."/>
        </authorList>
    </citation>
    <scope>NUCLEOTIDE SEQUENCE [LARGE SCALE GENOMIC DNA]</scope>
    <source>
        <strain evidence="4 5">DSM 45518</strain>
    </source>
</reference>
<keyword evidence="2" id="KW-0472">Membrane</keyword>
<feature type="transmembrane region" description="Helical" evidence="2">
    <location>
        <begin position="29"/>
        <end position="51"/>
    </location>
</feature>
<dbReference type="AlphaFoldDB" id="A0A7W7CTF2"/>
<proteinExistence type="predicted"/>
<dbReference type="Pfam" id="PF00092">
    <property type="entry name" value="VWA"/>
    <property type="match status" value="1"/>
</dbReference>
<dbReference type="SUPFAM" id="SSF53850">
    <property type="entry name" value="Periplasmic binding protein-like II"/>
    <property type="match status" value="1"/>
</dbReference>
<name>A0A7W7CTF2_9ACTN</name>
<keyword evidence="2" id="KW-1133">Transmembrane helix</keyword>
<dbReference type="InterPro" id="IPR002035">
    <property type="entry name" value="VWF_A"/>
</dbReference>
<comment type="caution">
    <text evidence="4">The sequence shown here is derived from an EMBL/GenBank/DDBJ whole genome shotgun (WGS) entry which is preliminary data.</text>
</comment>
<dbReference type="SUPFAM" id="SSF53300">
    <property type="entry name" value="vWA-like"/>
    <property type="match status" value="1"/>
</dbReference>
<evidence type="ECO:0000256" key="2">
    <source>
        <dbReference type="SAM" id="Phobius"/>
    </source>
</evidence>
<organism evidence="4 5">
    <name type="scientific">Paractinoplanes abujensis</name>
    <dbReference type="NCBI Taxonomy" id="882441"/>
    <lineage>
        <taxon>Bacteria</taxon>
        <taxon>Bacillati</taxon>
        <taxon>Actinomycetota</taxon>
        <taxon>Actinomycetes</taxon>
        <taxon>Micromonosporales</taxon>
        <taxon>Micromonosporaceae</taxon>
        <taxon>Paractinoplanes</taxon>
    </lineage>
</organism>
<keyword evidence="5" id="KW-1185">Reference proteome</keyword>
<dbReference type="PROSITE" id="PS50234">
    <property type="entry name" value="VWFA"/>
    <property type="match status" value="1"/>
</dbReference>
<sequence>MSDLTGRNQSPMDEPVTHHGPPGGGAGRILLAAAIVLLLVAVAGGTTWWMYTRDPAPTTNTAPTARPSAPDACPGVKLRVAAAPEIAPAVQAAAKTLDDDEADPCDPIKVVAEEPGVTAAGAAKPDVWIPSSSVWLGIANAGGAAFTAQDKPMAYSPIMLAGPGTVTDSLSQGGRTSWAQLTGAVATGKVVAVTMPDARTSTVGLLSVYGVNAAMARTTPDSGIAQLRALTLRSRLKEAAADPSKVLARVAKQWNTNSVVYDVGLFPLVEQQLKTYQRGKHTVPLKGAYPADGLVQADYPFAVAKNNQDTELTAKLRAAITRSSLIQAGFRPLPTPNALPLPPQPAALLAPATMWSEYKSLATQVLLLIDASGSMNQKIQAPGGRTVTRAALLRESGRFAADLFAEDTTVGMWYFGQPTPTSPAHREVVPFGPITEQLDGTKTRRDALIKAMDTYRAADNSGTPLYQSVLDGVAQMREKVAPGTVTLVVVLTDGEDGESTFKMTQAQFMTKLAAEQDPSRPVPIIAVGYGPDVDMKALNDMSTATGGKAFPATNPADLSSAIAKAFLAAHAPR</sequence>
<dbReference type="EMBL" id="JACHMF010000001">
    <property type="protein sequence ID" value="MBB4694349.1"/>
    <property type="molecule type" value="Genomic_DNA"/>
</dbReference>
<evidence type="ECO:0000259" key="3">
    <source>
        <dbReference type="PROSITE" id="PS50234"/>
    </source>
</evidence>